<keyword evidence="1" id="KW-0732">Signal</keyword>
<evidence type="ECO:0000256" key="1">
    <source>
        <dbReference type="SAM" id="SignalP"/>
    </source>
</evidence>
<protein>
    <submittedName>
        <fullName evidence="2">Uncharacterized protein</fullName>
    </submittedName>
</protein>
<dbReference type="InterPro" id="IPR058060">
    <property type="entry name" value="HYC_CC_PP"/>
</dbReference>
<dbReference type="NCBIfam" id="NF047658">
    <property type="entry name" value="HYC_CC_PP"/>
    <property type="match status" value="1"/>
</dbReference>
<accession>A0A7Y3VYQ5</accession>
<reference evidence="2 3" key="1">
    <citation type="submission" date="2020-05" db="EMBL/GenBank/DDBJ databases">
        <title>Draft genome of Flavobacterium sp. IMCC34852.</title>
        <authorList>
            <person name="Song J."/>
            <person name="Cho J.-C."/>
        </authorList>
    </citation>
    <scope>NUCLEOTIDE SEQUENCE [LARGE SCALE GENOMIC DNA]</scope>
    <source>
        <strain evidence="2 3">IMCC34852</strain>
    </source>
</reference>
<dbReference type="InterPro" id="IPR058512">
    <property type="entry name" value="DUF8199"/>
</dbReference>
<dbReference type="AlphaFoldDB" id="A0A7Y3VYQ5"/>
<dbReference type="EMBL" id="JABEVX010000003">
    <property type="protein sequence ID" value="NNT71940.1"/>
    <property type="molecule type" value="Genomic_DNA"/>
</dbReference>
<proteinExistence type="predicted"/>
<feature type="signal peptide" evidence="1">
    <location>
        <begin position="1"/>
        <end position="23"/>
    </location>
</feature>
<sequence>MNFKKHISILIAMLILVSNSGLAFSVHYCEGKIASISSVFSEEEVCEMPVVIEKTCCAKPEKTHKDCCSDKKVDLKSKTEKIIIKTISLDFEPAFFSEYKNHIFAVTDTPKYVDDKVAFYCDSNAPPLYKLYCQYTFYA</sequence>
<evidence type="ECO:0000313" key="2">
    <source>
        <dbReference type="EMBL" id="NNT71940.1"/>
    </source>
</evidence>
<keyword evidence="3" id="KW-1185">Reference proteome</keyword>
<organism evidence="2 3">
    <name type="scientific">Flavobacterium rivulicola</name>
    <dbReference type="NCBI Taxonomy" id="2732161"/>
    <lineage>
        <taxon>Bacteria</taxon>
        <taxon>Pseudomonadati</taxon>
        <taxon>Bacteroidota</taxon>
        <taxon>Flavobacteriia</taxon>
        <taxon>Flavobacteriales</taxon>
        <taxon>Flavobacteriaceae</taxon>
        <taxon>Flavobacterium</taxon>
    </lineage>
</organism>
<feature type="chain" id="PRO_5031503427" evidence="1">
    <location>
        <begin position="24"/>
        <end position="139"/>
    </location>
</feature>
<comment type="caution">
    <text evidence="2">The sequence shown here is derived from an EMBL/GenBank/DDBJ whole genome shotgun (WGS) entry which is preliminary data.</text>
</comment>
<dbReference type="Pfam" id="PF26622">
    <property type="entry name" value="DUF8199"/>
    <property type="match status" value="1"/>
</dbReference>
<dbReference type="RefSeq" id="WP_171222127.1">
    <property type="nucleotide sequence ID" value="NZ_CP121446.1"/>
</dbReference>
<gene>
    <name evidence="2" type="ORF">HKT18_06905</name>
</gene>
<dbReference type="Proteomes" id="UP000536509">
    <property type="component" value="Unassembled WGS sequence"/>
</dbReference>
<evidence type="ECO:0000313" key="3">
    <source>
        <dbReference type="Proteomes" id="UP000536509"/>
    </source>
</evidence>
<name>A0A7Y3VYQ5_9FLAO</name>